<accession>A0A1R2BXM0</accession>
<organism evidence="1 2">
    <name type="scientific">Stentor coeruleus</name>
    <dbReference type="NCBI Taxonomy" id="5963"/>
    <lineage>
        <taxon>Eukaryota</taxon>
        <taxon>Sar</taxon>
        <taxon>Alveolata</taxon>
        <taxon>Ciliophora</taxon>
        <taxon>Postciliodesmatophora</taxon>
        <taxon>Heterotrichea</taxon>
        <taxon>Heterotrichida</taxon>
        <taxon>Stentoridae</taxon>
        <taxon>Stentor</taxon>
    </lineage>
</organism>
<dbReference type="Proteomes" id="UP000187209">
    <property type="component" value="Unassembled WGS sequence"/>
</dbReference>
<comment type="caution">
    <text evidence="1">The sequence shown here is derived from an EMBL/GenBank/DDBJ whole genome shotgun (WGS) entry which is preliminary data.</text>
</comment>
<gene>
    <name evidence="1" type="ORF">SteCoe_18067</name>
</gene>
<dbReference type="EMBL" id="MPUH01000380">
    <property type="protein sequence ID" value="OMJ81451.1"/>
    <property type="molecule type" value="Genomic_DNA"/>
</dbReference>
<dbReference type="AlphaFoldDB" id="A0A1R2BXM0"/>
<sequence>MIPKKNVKLLDRLRNRKFEKSSVTPKSASTILRSYLSPLLSRDYIKSKHDPFIHTSPRFRKSINNDKISSKLQAELDSAYSTLSFLNSQLQDTINDKELICKKIQDLKESHIKAITIRKSLAFTLKAKQTSYTRQDNTENYEKANLTEQNQDLRTLVESEHAVNHIRFLYIYYL</sequence>
<evidence type="ECO:0000313" key="2">
    <source>
        <dbReference type="Proteomes" id="UP000187209"/>
    </source>
</evidence>
<evidence type="ECO:0000313" key="1">
    <source>
        <dbReference type="EMBL" id="OMJ81451.1"/>
    </source>
</evidence>
<reference evidence="1 2" key="1">
    <citation type="submission" date="2016-11" db="EMBL/GenBank/DDBJ databases">
        <title>The macronuclear genome of Stentor coeruleus: a giant cell with tiny introns.</title>
        <authorList>
            <person name="Slabodnick M."/>
            <person name="Ruby J.G."/>
            <person name="Reiff S.B."/>
            <person name="Swart E.C."/>
            <person name="Gosai S."/>
            <person name="Prabakaran S."/>
            <person name="Witkowska E."/>
            <person name="Larue G.E."/>
            <person name="Fisher S."/>
            <person name="Freeman R.M."/>
            <person name="Gunawardena J."/>
            <person name="Chu W."/>
            <person name="Stover N.A."/>
            <person name="Gregory B.D."/>
            <person name="Nowacki M."/>
            <person name="Derisi J."/>
            <person name="Roy S.W."/>
            <person name="Marshall W.F."/>
            <person name="Sood P."/>
        </authorList>
    </citation>
    <scope>NUCLEOTIDE SEQUENCE [LARGE SCALE GENOMIC DNA]</scope>
    <source>
        <strain evidence="1">WM001</strain>
    </source>
</reference>
<proteinExistence type="predicted"/>
<name>A0A1R2BXM0_9CILI</name>
<protein>
    <submittedName>
        <fullName evidence="1">Uncharacterized protein</fullName>
    </submittedName>
</protein>
<keyword evidence="2" id="KW-1185">Reference proteome</keyword>